<dbReference type="Proteomes" id="UP000085678">
    <property type="component" value="Unplaced"/>
</dbReference>
<dbReference type="FunCoup" id="A0A2R2MTZ6">
    <property type="interactions" value="1383"/>
</dbReference>
<dbReference type="OrthoDB" id="2016523at2759"/>
<accession>A0A2R2MTZ6</accession>
<comment type="pathway">
    <text evidence="1">Protein modification; protein glycosylation.</text>
</comment>
<keyword evidence="7" id="KW-1185">Reference proteome</keyword>
<dbReference type="InterPro" id="IPR006759">
    <property type="entry name" value="Glyco_transf_54"/>
</dbReference>
<feature type="transmembrane region" description="Helical" evidence="4">
    <location>
        <begin position="12"/>
        <end position="32"/>
    </location>
</feature>
<feature type="domain" description="MGAT4 conserved region" evidence="5">
    <location>
        <begin position="247"/>
        <end position="520"/>
    </location>
</feature>
<evidence type="ECO:0000256" key="4">
    <source>
        <dbReference type="SAM" id="Phobius"/>
    </source>
</evidence>
<dbReference type="InterPro" id="IPR056576">
    <property type="entry name" value="MGAT4_A/B/C_C"/>
</dbReference>
<dbReference type="PANTHER" id="PTHR12062">
    <property type="entry name" value="N-ACETYLGLUCOSAMINYLTRANSFERASE VI"/>
    <property type="match status" value="1"/>
</dbReference>
<organism evidence="7 8">
    <name type="scientific">Lingula anatina</name>
    <name type="common">Brachiopod</name>
    <name type="synonym">Lingula unguis</name>
    <dbReference type="NCBI Taxonomy" id="7574"/>
    <lineage>
        <taxon>Eukaryota</taxon>
        <taxon>Metazoa</taxon>
        <taxon>Spiralia</taxon>
        <taxon>Lophotrochozoa</taxon>
        <taxon>Brachiopoda</taxon>
        <taxon>Linguliformea</taxon>
        <taxon>Lingulata</taxon>
        <taxon>Lingulida</taxon>
        <taxon>Linguloidea</taxon>
        <taxon>Lingulidae</taxon>
        <taxon>Lingula</taxon>
    </lineage>
</organism>
<sequence length="682" mass="77878">MASRLMNEAPKWVVLIIWLLTNVGLFIGYFFYYYNGEKFFYIRKIVGLGLPFARGAAACLNFNCMLILLPVCRNLISFLRKSCTCCKRNMRRQLDKNITFHKYIAYMICLHTAIHAGAHCFNVEFFVDAQSPTINKDEAALLTALSSIAGGNGTAAINPVRLPNAVGLSREQLMHQRITELSAKLLLSEKLGKEKQSAYESLRRQFSSILQNKLKDSNDSSISTALRSQYRDLLTSLSYDAIRPPDMFHELTHLNGRIEALSPAFRISRGRTGVSIVVGIPSVKREKNSYLLDTLRSLVDNLNEEEKNDTLLVVLIAEPYDVKYIQSQAELVKSNFPDEVGSGLIEVLGPSASYYPDLDSIKETLGDSKERTRWRSKQNLDFVYLWMYARTRGTYYVQLEDDVMAKSGYVTIMKNFALSQKTDDWLLLEFSYLGFIGKMFKSADLPYLIEFILMFYTEKPIDWLLDHYLFVKLCSPEKDAKYCDRMKSSLRRRFKPSLFQHVGMHSSLKGKVQKLKDKDFGKAQLHHPHTNPPAEVSTTIEKYQKYSLDDAYLGLDFFWGTFPKAGDMCIFRFNPPIALESFYFKSGNPEHPGDQLYNTTIEIMPYSHTQKQDGILTNDVNYQQYNRTNDGYLIMGEFVNSVAKGDVGAALGPILELRLHVKSESKAWVILSEIYIKPLTTS</sequence>
<evidence type="ECO:0000259" key="6">
    <source>
        <dbReference type="Pfam" id="PF23524"/>
    </source>
</evidence>
<dbReference type="GO" id="GO:0005793">
    <property type="term" value="C:endoplasmic reticulum-Golgi intermediate compartment"/>
    <property type="evidence" value="ECO:0007669"/>
    <property type="project" value="TreeGrafter"/>
</dbReference>
<gene>
    <name evidence="8" type="primary">LOC106152127</name>
</gene>
<dbReference type="RefSeq" id="XP_023933608.1">
    <property type="nucleotide sequence ID" value="XM_024077840.1"/>
</dbReference>
<evidence type="ECO:0000256" key="2">
    <source>
        <dbReference type="ARBA" id="ARBA00022676"/>
    </source>
</evidence>
<dbReference type="InterPro" id="IPR057279">
    <property type="entry name" value="MGAT4"/>
</dbReference>
<feature type="transmembrane region" description="Helical" evidence="4">
    <location>
        <begin position="52"/>
        <end position="72"/>
    </location>
</feature>
<dbReference type="KEGG" id="lak:106152127"/>
<dbReference type="PANTHER" id="PTHR12062:SF9">
    <property type="entry name" value="ALPHA-1,3-MANNOSYL-GLYCOPROTEIN 4-BETA-N-ACETYLGLUCOSAMINYLTRANSFERASE A, ISOFORM A"/>
    <property type="match status" value="1"/>
</dbReference>
<evidence type="ECO:0000313" key="8">
    <source>
        <dbReference type="RefSeq" id="XP_023933608.1"/>
    </source>
</evidence>
<reference evidence="8" key="1">
    <citation type="submission" date="2025-08" db="UniProtKB">
        <authorList>
            <consortium name="RefSeq"/>
        </authorList>
    </citation>
    <scope>IDENTIFICATION</scope>
    <source>
        <tissue evidence="8">Gonads</tissue>
    </source>
</reference>
<dbReference type="STRING" id="7574.A0A2R2MTZ6"/>
<dbReference type="GO" id="GO:0005783">
    <property type="term" value="C:endoplasmic reticulum"/>
    <property type="evidence" value="ECO:0007669"/>
    <property type="project" value="TreeGrafter"/>
</dbReference>
<evidence type="ECO:0000256" key="3">
    <source>
        <dbReference type="ARBA" id="ARBA00022679"/>
    </source>
</evidence>
<dbReference type="GeneID" id="106152127"/>
<evidence type="ECO:0000313" key="7">
    <source>
        <dbReference type="Proteomes" id="UP000085678"/>
    </source>
</evidence>
<dbReference type="GO" id="GO:0008375">
    <property type="term" value="F:acetylglucosaminyltransferase activity"/>
    <property type="evidence" value="ECO:0007669"/>
    <property type="project" value="TreeGrafter"/>
</dbReference>
<keyword evidence="4" id="KW-0812">Transmembrane</keyword>
<dbReference type="GO" id="GO:0006487">
    <property type="term" value="P:protein N-linked glycosylation"/>
    <property type="evidence" value="ECO:0007669"/>
    <property type="project" value="TreeGrafter"/>
</dbReference>
<dbReference type="InParanoid" id="A0A2R2MTZ6"/>
<dbReference type="Pfam" id="PF04666">
    <property type="entry name" value="MGAT4_cons"/>
    <property type="match status" value="1"/>
</dbReference>
<dbReference type="GO" id="GO:0005795">
    <property type="term" value="C:Golgi stack"/>
    <property type="evidence" value="ECO:0007669"/>
    <property type="project" value="TreeGrafter"/>
</dbReference>
<dbReference type="AlphaFoldDB" id="A0A2R2MTZ6"/>
<protein>
    <submittedName>
        <fullName evidence="8">Alpha-1,3-mannosyl-glycoprotein 4-beta-N-acetylglucosaminyltransferase B-like</fullName>
    </submittedName>
</protein>
<evidence type="ECO:0000256" key="1">
    <source>
        <dbReference type="ARBA" id="ARBA00004922"/>
    </source>
</evidence>
<name>A0A2R2MTZ6_LINAN</name>
<dbReference type="Pfam" id="PF23524">
    <property type="entry name" value="MGAT4A_C"/>
    <property type="match status" value="1"/>
</dbReference>
<evidence type="ECO:0000259" key="5">
    <source>
        <dbReference type="Pfam" id="PF04666"/>
    </source>
</evidence>
<proteinExistence type="predicted"/>
<keyword evidence="2" id="KW-0328">Glycosyltransferase</keyword>
<keyword evidence="4" id="KW-1133">Transmembrane helix</keyword>
<feature type="domain" description="MGAT4 A/B/C C-terminal" evidence="6">
    <location>
        <begin position="534"/>
        <end position="673"/>
    </location>
</feature>
<keyword evidence="3" id="KW-0808">Transferase</keyword>
<keyword evidence="4" id="KW-0472">Membrane</keyword>